<evidence type="ECO:0000313" key="2">
    <source>
        <dbReference type="EMBL" id="OGK20845.1"/>
    </source>
</evidence>
<accession>A0A1F7GPW4</accession>
<keyword evidence="1" id="KW-0812">Transmembrane</keyword>
<dbReference type="EMBL" id="MFZI01000028">
    <property type="protein sequence ID" value="OGK20845.1"/>
    <property type="molecule type" value="Genomic_DNA"/>
</dbReference>
<keyword evidence="1" id="KW-0472">Membrane</keyword>
<gene>
    <name evidence="2" type="ORF">A2866_04920</name>
</gene>
<evidence type="ECO:0000313" key="3">
    <source>
        <dbReference type="Proteomes" id="UP000177026"/>
    </source>
</evidence>
<evidence type="ECO:0008006" key="4">
    <source>
        <dbReference type="Google" id="ProtNLM"/>
    </source>
</evidence>
<evidence type="ECO:0000256" key="1">
    <source>
        <dbReference type="SAM" id="Phobius"/>
    </source>
</evidence>
<comment type="caution">
    <text evidence="2">The sequence shown here is derived from an EMBL/GenBank/DDBJ whole genome shotgun (WGS) entry which is preliminary data.</text>
</comment>
<feature type="transmembrane region" description="Helical" evidence="1">
    <location>
        <begin position="193"/>
        <end position="212"/>
    </location>
</feature>
<feature type="transmembrane region" description="Helical" evidence="1">
    <location>
        <begin position="293"/>
        <end position="318"/>
    </location>
</feature>
<name>A0A1F7GPW4_9BACT</name>
<organism evidence="2 3">
    <name type="scientific">Candidatus Roizmanbacteria bacterium RIFCSPHIGHO2_01_FULL_39_8</name>
    <dbReference type="NCBI Taxonomy" id="1802033"/>
    <lineage>
        <taxon>Bacteria</taxon>
        <taxon>Candidatus Roizmaniibacteriota</taxon>
    </lineage>
</organism>
<feature type="transmembrane region" description="Helical" evidence="1">
    <location>
        <begin position="77"/>
        <end position="98"/>
    </location>
</feature>
<sequence>MAFLFIFFNLVLAAWSVLHKDIYYYTDIGRDFLIFDEIATKKLVLIGPRADAQGLFHGVLWHYLNMPAYLIGNGNPIIVGWFWILLTVGFLASVYFIMKRLFDSQSALIATLLLSFTMVPIAQGFFHGNGAMLLLPLFLYFFIRYEQTAKLIYLIGHFFIGGMLLQFEIALGLPLLLLSTLAAAILVIRKKKYIHFVGFAVLLLFFLTFLVSDLRHNFLQFRSLIAYAKGARDGKPIPLILSLKDRLEGLSTVGLNFVRSPLHKFNLVVFIFMTYCFYGIFKKKDRKRSSYLIFLYFYIGYYALTLLHGGFLIMFWWLPMSVLPILIFSTLHRYSLKWLYYGLLFTIIVISGIQNTLYISKITIGFGTANGSWRFHLTNANKIFADAPGEFGYFIYAPDIFGYQDKYAMSYAEKLSSKKASRFIKKQTTYVLIEPPPSFRPDLMAEPWIKRELGINSSPVKIIPLSNGYQINKYNLSKSDREPPAKITPNDWLFFR</sequence>
<dbReference type="AlphaFoldDB" id="A0A1F7GPW4"/>
<feature type="transmembrane region" description="Helical" evidence="1">
    <location>
        <begin position="265"/>
        <end position="281"/>
    </location>
</feature>
<feature type="transmembrane region" description="Helical" evidence="1">
    <location>
        <begin position="338"/>
        <end position="358"/>
    </location>
</feature>
<feature type="transmembrane region" description="Helical" evidence="1">
    <location>
        <begin position="163"/>
        <end position="186"/>
    </location>
</feature>
<feature type="transmembrane region" description="Helical" evidence="1">
    <location>
        <begin position="110"/>
        <end position="143"/>
    </location>
</feature>
<proteinExistence type="predicted"/>
<keyword evidence="1" id="KW-1133">Transmembrane helix</keyword>
<protein>
    <recommendedName>
        <fullName evidence="4">Glycosyltransferase RgtA/B/C/D-like domain-containing protein</fullName>
    </recommendedName>
</protein>
<dbReference type="Proteomes" id="UP000177026">
    <property type="component" value="Unassembled WGS sequence"/>
</dbReference>
<reference evidence="2 3" key="1">
    <citation type="journal article" date="2016" name="Nat. Commun.">
        <title>Thousands of microbial genomes shed light on interconnected biogeochemical processes in an aquifer system.</title>
        <authorList>
            <person name="Anantharaman K."/>
            <person name="Brown C.T."/>
            <person name="Hug L.A."/>
            <person name="Sharon I."/>
            <person name="Castelle C.J."/>
            <person name="Probst A.J."/>
            <person name="Thomas B.C."/>
            <person name="Singh A."/>
            <person name="Wilkins M.J."/>
            <person name="Karaoz U."/>
            <person name="Brodie E.L."/>
            <person name="Williams K.H."/>
            <person name="Hubbard S.S."/>
            <person name="Banfield J.F."/>
        </authorList>
    </citation>
    <scope>NUCLEOTIDE SEQUENCE [LARGE SCALE GENOMIC DNA]</scope>
</reference>